<evidence type="ECO:0000256" key="12">
    <source>
        <dbReference type="SAM" id="Phobius"/>
    </source>
</evidence>
<reference evidence="15" key="1">
    <citation type="journal article" date="2019" name="Int. J. Syst. Evol. Microbiol.">
        <title>The Global Catalogue of Microorganisms (GCM) 10K type strain sequencing project: providing services to taxonomists for standard genome sequencing and annotation.</title>
        <authorList>
            <consortium name="The Broad Institute Genomics Platform"/>
            <consortium name="The Broad Institute Genome Sequencing Center for Infectious Disease"/>
            <person name="Wu L."/>
            <person name="Ma J."/>
        </authorList>
    </citation>
    <scope>NUCLEOTIDE SEQUENCE [LARGE SCALE GENOMIC DNA]</scope>
    <source>
        <strain evidence="15">CGMCC 1.19062</strain>
    </source>
</reference>
<dbReference type="InterPro" id="IPR006153">
    <property type="entry name" value="Cation/H_exchanger_TM"/>
</dbReference>
<keyword evidence="6" id="KW-0633">Potassium transport</keyword>
<protein>
    <submittedName>
        <fullName evidence="14">Potassium/proton antiporter</fullName>
    </submittedName>
</protein>
<evidence type="ECO:0000313" key="14">
    <source>
        <dbReference type="EMBL" id="MFD2264236.1"/>
    </source>
</evidence>
<evidence type="ECO:0000313" key="15">
    <source>
        <dbReference type="Proteomes" id="UP001597295"/>
    </source>
</evidence>
<dbReference type="SUPFAM" id="SSF116726">
    <property type="entry name" value="TrkA C-terminal domain-like"/>
    <property type="match status" value="1"/>
</dbReference>
<keyword evidence="8" id="KW-0630">Potassium</keyword>
<feature type="transmembrane region" description="Helical" evidence="12">
    <location>
        <begin position="301"/>
        <end position="321"/>
    </location>
</feature>
<dbReference type="InterPro" id="IPR005170">
    <property type="entry name" value="Transptr-assoc_dom"/>
</dbReference>
<feature type="transmembrane region" description="Helical" evidence="12">
    <location>
        <begin position="269"/>
        <end position="289"/>
    </location>
</feature>
<feature type="transmembrane region" description="Helical" evidence="12">
    <location>
        <begin position="333"/>
        <end position="356"/>
    </location>
</feature>
<feature type="transmembrane region" description="Helical" evidence="12">
    <location>
        <begin position="50"/>
        <end position="72"/>
    </location>
</feature>
<evidence type="ECO:0000256" key="5">
    <source>
        <dbReference type="ARBA" id="ARBA00022519"/>
    </source>
</evidence>
<sequence>MEASHHLILLGAALVLLSIFAGMLSARVGAPLLLVFLGLGMLAGEDGPGGIIYNDFQGAYTVGSIALAVILFEGGMRTHFSAFKSAGPPALSLATVGVVITTGIVAAVAMLFGGITWTQALLTGAIVASTDAAAVFSLMRQNNVEVHSRVKATLEVESGINDPMAIFLTMMLVEMLTARESATNPFLMFAMQMIGGGVLGVAGGFALLWVLKRVKLVGGGLYPILALAGAMLTFGLAQSVHGSGFLAVYLVGIIVGNQHHRTTASIEKFVDAFAWLSQIVLFLMLGLLVTPHSLVGLLPQALVLAIVLMLVARPVATFLSLKPFGFNLREIAFVSWVGLRGAVPIFLALVPVLANAPGGRNYFTIAFVVVIASLLVQGWTIAPAAKLLRLIVPAPPAPPTRVDLELPGAKQGGSTVAGYRLAAESGVVGKLAGSLMLPEGVRLLLIVRDGHALSTEAAGFLVADDYLMIAARQDELPVLDRLLGAKTNRRSDPGMLLGEFSIEGLATLDQLSRLYGVPVPADERETTIASYMMERLSAHPAVGDRLKLDPIELIVQGVEDEIVTRVGIELEPERPPEGMERWVAAAQSVRRVVGGIFRGKRAA</sequence>
<keyword evidence="4" id="KW-1003">Cell membrane</keyword>
<dbReference type="PROSITE" id="PS51202">
    <property type="entry name" value="RCK_C"/>
    <property type="match status" value="1"/>
</dbReference>
<dbReference type="Gene3D" id="3.30.465.10">
    <property type="match status" value="1"/>
</dbReference>
<proteinExistence type="predicted"/>
<keyword evidence="3" id="KW-0050">Antiport</keyword>
<dbReference type="PANTHER" id="PTHR32507">
    <property type="entry name" value="NA(+)/H(+) ANTIPORTER 1"/>
    <property type="match status" value="1"/>
</dbReference>
<evidence type="ECO:0000256" key="11">
    <source>
        <dbReference type="ARBA" id="ARBA00023136"/>
    </source>
</evidence>
<keyword evidence="2" id="KW-0813">Transport</keyword>
<comment type="caution">
    <text evidence="14">The sequence shown here is derived from an EMBL/GenBank/DDBJ whole genome shotgun (WGS) entry which is preliminary data.</text>
</comment>
<dbReference type="InterPro" id="IPR038770">
    <property type="entry name" value="Na+/solute_symporter_sf"/>
</dbReference>
<evidence type="ECO:0000256" key="9">
    <source>
        <dbReference type="ARBA" id="ARBA00022989"/>
    </source>
</evidence>
<dbReference type="InterPro" id="IPR036721">
    <property type="entry name" value="RCK_C_sf"/>
</dbReference>
<gene>
    <name evidence="14" type="ORF">ACFSM5_15140</name>
</gene>
<feature type="transmembrane region" description="Helical" evidence="12">
    <location>
        <begin position="121"/>
        <end position="139"/>
    </location>
</feature>
<dbReference type="SMART" id="SM01091">
    <property type="entry name" value="CorC_HlyC"/>
    <property type="match status" value="1"/>
</dbReference>
<keyword evidence="11 12" id="KW-0472">Membrane</keyword>
<dbReference type="SUPFAM" id="SSF56176">
    <property type="entry name" value="FAD-binding/transporter-associated domain-like"/>
    <property type="match status" value="1"/>
</dbReference>
<keyword evidence="15" id="KW-1185">Reference proteome</keyword>
<dbReference type="NCBIfam" id="NF003714">
    <property type="entry name" value="PRK05326.1-1"/>
    <property type="match status" value="1"/>
</dbReference>
<evidence type="ECO:0000256" key="1">
    <source>
        <dbReference type="ARBA" id="ARBA00004651"/>
    </source>
</evidence>
<feature type="transmembrane region" description="Helical" evidence="12">
    <location>
        <begin position="93"/>
        <end position="115"/>
    </location>
</feature>
<accession>A0ABW5DUT8</accession>
<evidence type="ECO:0000256" key="7">
    <source>
        <dbReference type="ARBA" id="ARBA00022692"/>
    </source>
</evidence>
<evidence type="ECO:0000256" key="4">
    <source>
        <dbReference type="ARBA" id="ARBA00022475"/>
    </source>
</evidence>
<organism evidence="14 15">
    <name type="scientific">Lacibacterium aquatile</name>
    <dbReference type="NCBI Taxonomy" id="1168082"/>
    <lineage>
        <taxon>Bacteria</taxon>
        <taxon>Pseudomonadati</taxon>
        <taxon>Pseudomonadota</taxon>
        <taxon>Alphaproteobacteria</taxon>
        <taxon>Rhodospirillales</taxon>
        <taxon>Rhodospirillaceae</taxon>
    </lineage>
</organism>
<feature type="domain" description="RCK C-terminal" evidence="13">
    <location>
        <begin position="402"/>
        <end position="485"/>
    </location>
</feature>
<keyword evidence="5" id="KW-0997">Cell inner membrane</keyword>
<name>A0ABW5DUT8_9PROT</name>
<dbReference type="Proteomes" id="UP001597295">
    <property type="component" value="Unassembled WGS sequence"/>
</dbReference>
<evidence type="ECO:0000259" key="13">
    <source>
        <dbReference type="PROSITE" id="PS51202"/>
    </source>
</evidence>
<evidence type="ECO:0000256" key="8">
    <source>
        <dbReference type="ARBA" id="ARBA00022958"/>
    </source>
</evidence>
<dbReference type="NCBIfam" id="NF003716">
    <property type="entry name" value="PRK05326.1-3"/>
    <property type="match status" value="1"/>
</dbReference>
<dbReference type="InterPro" id="IPR036318">
    <property type="entry name" value="FAD-bd_PCMH-like_sf"/>
</dbReference>
<dbReference type="Pfam" id="PF00999">
    <property type="entry name" value="Na_H_Exchanger"/>
    <property type="match status" value="1"/>
</dbReference>
<feature type="transmembrane region" description="Helical" evidence="12">
    <location>
        <begin position="216"/>
        <end position="234"/>
    </location>
</feature>
<dbReference type="Pfam" id="PF03471">
    <property type="entry name" value="CorC_HlyC"/>
    <property type="match status" value="1"/>
</dbReference>
<dbReference type="RefSeq" id="WP_379877293.1">
    <property type="nucleotide sequence ID" value="NZ_JBHUIP010000012.1"/>
</dbReference>
<keyword evidence="7 12" id="KW-0812">Transmembrane</keyword>
<evidence type="ECO:0000256" key="10">
    <source>
        <dbReference type="ARBA" id="ARBA00023065"/>
    </source>
</evidence>
<feature type="transmembrane region" description="Helical" evidence="12">
    <location>
        <begin position="362"/>
        <end position="382"/>
    </location>
</feature>
<feature type="transmembrane region" description="Helical" evidence="12">
    <location>
        <begin position="160"/>
        <end position="177"/>
    </location>
</feature>
<dbReference type="NCBIfam" id="NF003715">
    <property type="entry name" value="PRK05326.1-2"/>
    <property type="match status" value="1"/>
</dbReference>
<feature type="transmembrane region" description="Helical" evidence="12">
    <location>
        <begin position="189"/>
        <end position="209"/>
    </location>
</feature>
<keyword evidence="10" id="KW-0406">Ion transport</keyword>
<dbReference type="PANTHER" id="PTHR32507:SF7">
    <property type="entry name" value="K(+)_H(+) ANTIPORTER NHAP2"/>
    <property type="match status" value="1"/>
</dbReference>
<dbReference type="Gene3D" id="1.20.1530.20">
    <property type="match status" value="1"/>
</dbReference>
<keyword evidence="9 12" id="KW-1133">Transmembrane helix</keyword>
<evidence type="ECO:0000256" key="3">
    <source>
        <dbReference type="ARBA" id="ARBA00022449"/>
    </source>
</evidence>
<dbReference type="InterPro" id="IPR006037">
    <property type="entry name" value="RCK_C"/>
</dbReference>
<dbReference type="InterPro" id="IPR016169">
    <property type="entry name" value="FAD-bd_PCMH_sub2"/>
</dbReference>
<evidence type="ECO:0000256" key="2">
    <source>
        <dbReference type="ARBA" id="ARBA00022448"/>
    </source>
</evidence>
<dbReference type="EMBL" id="JBHUIP010000012">
    <property type="protein sequence ID" value="MFD2264236.1"/>
    <property type="molecule type" value="Genomic_DNA"/>
</dbReference>
<comment type="subcellular location">
    <subcellularLocation>
        <location evidence="1">Cell membrane</location>
        <topology evidence="1">Multi-pass membrane protein</topology>
    </subcellularLocation>
</comment>
<evidence type="ECO:0000256" key="6">
    <source>
        <dbReference type="ARBA" id="ARBA00022538"/>
    </source>
</evidence>